<feature type="region of interest" description="Disordered" evidence="1">
    <location>
        <begin position="1"/>
        <end position="27"/>
    </location>
</feature>
<keyword evidence="3" id="KW-1185">Reference proteome</keyword>
<dbReference type="HOGENOM" id="CLU_2413081_0_0_1"/>
<proteinExistence type="predicted"/>
<dbReference type="AlphaFoldDB" id="A0A0D2BRP1"/>
<gene>
    <name evidence="2" type="ORF">PV07_12821</name>
</gene>
<evidence type="ECO:0000313" key="3">
    <source>
        <dbReference type="Proteomes" id="UP000054466"/>
    </source>
</evidence>
<name>A0A0D2BRP1_9EURO</name>
<organism evidence="2 3">
    <name type="scientific">Cladophialophora immunda</name>
    <dbReference type="NCBI Taxonomy" id="569365"/>
    <lineage>
        <taxon>Eukaryota</taxon>
        <taxon>Fungi</taxon>
        <taxon>Dikarya</taxon>
        <taxon>Ascomycota</taxon>
        <taxon>Pezizomycotina</taxon>
        <taxon>Eurotiomycetes</taxon>
        <taxon>Chaetothyriomycetidae</taxon>
        <taxon>Chaetothyriales</taxon>
        <taxon>Herpotrichiellaceae</taxon>
        <taxon>Cladophialophora</taxon>
    </lineage>
</organism>
<evidence type="ECO:0000313" key="2">
    <source>
        <dbReference type="EMBL" id="KIW21748.1"/>
    </source>
</evidence>
<accession>A0A0D2BRP1</accession>
<evidence type="ECO:0000256" key="1">
    <source>
        <dbReference type="SAM" id="MobiDB-lite"/>
    </source>
</evidence>
<sequence>MVANRPVTPRDEGEASGNAQNPSPVKEKVRTLTQFWRQKDLGVSQQDIFKFCHVPPRTGYRYIADAAAVFYILLPFHQYFISQEYINLIVLL</sequence>
<dbReference type="Proteomes" id="UP000054466">
    <property type="component" value="Unassembled WGS sequence"/>
</dbReference>
<dbReference type="EMBL" id="KN847219">
    <property type="protein sequence ID" value="KIW21748.1"/>
    <property type="molecule type" value="Genomic_DNA"/>
</dbReference>
<protein>
    <submittedName>
        <fullName evidence="2">Uncharacterized protein</fullName>
    </submittedName>
</protein>
<reference evidence="2 3" key="1">
    <citation type="submission" date="2015-01" db="EMBL/GenBank/DDBJ databases">
        <title>The Genome Sequence of Cladophialophora immunda CBS83496.</title>
        <authorList>
            <consortium name="The Broad Institute Genomics Platform"/>
            <person name="Cuomo C."/>
            <person name="de Hoog S."/>
            <person name="Gorbushina A."/>
            <person name="Stielow B."/>
            <person name="Teixiera M."/>
            <person name="Abouelleil A."/>
            <person name="Chapman S.B."/>
            <person name="Priest M."/>
            <person name="Young S.K."/>
            <person name="Wortman J."/>
            <person name="Nusbaum C."/>
            <person name="Birren B."/>
        </authorList>
    </citation>
    <scope>NUCLEOTIDE SEQUENCE [LARGE SCALE GENOMIC DNA]</scope>
    <source>
        <strain evidence="2 3">CBS 83496</strain>
    </source>
</reference>
<dbReference type="GeneID" id="27352015"/>
<dbReference type="OrthoDB" id="5103110at2759"/>
<dbReference type="RefSeq" id="XP_016241964.1">
    <property type="nucleotide sequence ID" value="XM_016400389.1"/>
</dbReference>
<dbReference type="VEuPathDB" id="FungiDB:PV07_12821"/>